<dbReference type="Proteomes" id="UP000027725">
    <property type="component" value="Unassembled WGS sequence"/>
</dbReference>
<dbReference type="Pfam" id="PF04273">
    <property type="entry name" value="BLH_phosphatase"/>
    <property type="match status" value="1"/>
</dbReference>
<dbReference type="CDD" id="cd14503">
    <property type="entry name" value="PTP-bact"/>
    <property type="match status" value="1"/>
</dbReference>
<dbReference type="STRING" id="1185766.SAMN05216224_105294"/>
<evidence type="ECO:0000259" key="1">
    <source>
        <dbReference type="Pfam" id="PF04273"/>
    </source>
</evidence>
<evidence type="ECO:0000313" key="2">
    <source>
        <dbReference type="EMBL" id="KEP71520.1"/>
    </source>
</evidence>
<dbReference type="InterPro" id="IPR005939">
    <property type="entry name" value="BLH_phosphatase-like"/>
</dbReference>
<gene>
    <name evidence="2" type="ORF">DL1_00450</name>
</gene>
<dbReference type="AlphaFoldDB" id="A0A074TMW6"/>
<organism evidence="2 3">
    <name type="scientific">Thioclava dalianensis</name>
    <dbReference type="NCBI Taxonomy" id="1185766"/>
    <lineage>
        <taxon>Bacteria</taxon>
        <taxon>Pseudomonadati</taxon>
        <taxon>Pseudomonadota</taxon>
        <taxon>Alphaproteobacteria</taxon>
        <taxon>Rhodobacterales</taxon>
        <taxon>Paracoccaceae</taxon>
        <taxon>Thioclava</taxon>
    </lineage>
</organism>
<reference evidence="2 3" key="1">
    <citation type="submission" date="2014-03" db="EMBL/GenBank/DDBJ databases">
        <title>The draft genome sequence of Thioclava dalianensis DLFJ1-1.</title>
        <authorList>
            <person name="Lai Q."/>
            <person name="Shao Z."/>
        </authorList>
    </citation>
    <scope>NUCLEOTIDE SEQUENCE [LARGE SCALE GENOMIC DNA]</scope>
    <source>
        <strain evidence="2 3">DLFJ1-1</strain>
    </source>
</reference>
<dbReference type="GO" id="GO:0016787">
    <property type="term" value="F:hydrolase activity"/>
    <property type="evidence" value="ECO:0007669"/>
    <property type="project" value="InterPro"/>
</dbReference>
<dbReference type="SUPFAM" id="SSF52799">
    <property type="entry name" value="(Phosphotyrosine protein) phosphatases II"/>
    <property type="match status" value="1"/>
</dbReference>
<accession>A0A074TMW6</accession>
<dbReference type="eggNOG" id="COG3453">
    <property type="taxonomic scope" value="Bacteria"/>
</dbReference>
<name>A0A074TMW6_9RHOB</name>
<dbReference type="RefSeq" id="WP_038060829.1">
    <property type="nucleotide sequence ID" value="NZ_FOVB01000005.1"/>
</dbReference>
<dbReference type="InterPro" id="IPR029021">
    <property type="entry name" value="Prot-tyrosine_phosphatase-like"/>
</dbReference>
<dbReference type="EMBL" id="JHEH01000001">
    <property type="protein sequence ID" value="KEP71520.1"/>
    <property type="molecule type" value="Genomic_DNA"/>
</dbReference>
<evidence type="ECO:0000313" key="3">
    <source>
        <dbReference type="Proteomes" id="UP000027725"/>
    </source>
</evidence>
<dbReference type="Gene3D" id="3.90.190.10">
    <property type="entry name" value="Protein tyrosine phosphatase superfamily"/>
    <property type="match status" value="1"/>
</dbReference>
<dbReference type="NCBIfam" id="TIGR01244">
    <property type="entry name" value="TIGR01244 family sulfur transferase"/>
    <property type="match status" value="1"/>
</dbReference>
<sequence length="146" mass="15767">MEPHKLSDDFTVSPQIDPADIATLAQMGFRTLINNRPDAEVPDSHSSDVMAEHAAAAGLAYHYLPYFPGMMTPELIAAYEDVMAEAETPAFAYCRSGTRSSHLWGIDQAGRMPVAQILEAAAQAGYDHAPLVPLIEMHAANRKATG</sequence>
<feature type="domain" description="Beta-lactamase hydrolase-like protein phosphatase-like" evidence="1">
    <location>
        <begin position="6"/>
        <end position="110"/>
    </location>
</feature>
<proteinExistence type="predicted"/>
<comment type="caution">
    <text evidence="2">The sequence shown here is derived from an EMBL/GenBank/DDBJ whole genome shotgun (WGS) entry which is preliminary data.</text>
</comment>
<dbReference type="OrthoDB" id="9805710at2"/>
<protein>
    <recommendedName>
        <fullName evidence="1">Beta-lactamase hydrolase-like protein phosphatase-like domain-containing protein</fullName>
    </recommendedName>
</protein>
<keyword evidence="3" id="KW-1185">Reference proteome</keyword>